<dbReference type="OMA" id="PWSAKSM"/>
<evidence type="ECO:0000313" key="2">
    <source>
        <dbReference type="EMBL" id="EDX12908.1"/>
    </source>
</evidence>
<keyword evidence="3" id="KW-1185">Reference proteome</keyword>
<protein>
    <submittedName>
        <fullName evidence="2">GD18978</fullName>
    </submittedName>
</protein>
<evidence type="ECO:0000256" key="1">
    <source>
        <dbReference type="SAM" id="MobiDB-lite"/>
    </source>
</evidence>
<sequence>MERLSGPWSAKSMDSQQMRGGKCLRKLQLLLELLMPHSPCLELNPLLPQSSSNELLSWTVTDGLGAPLFSASNDYDDDEDGDDRAALPALSS</sequence>
<dbReference type="HOGENOM" id="CLU_2415650_0_0_1"/>
<evidence type="ECO:0000313" key="3">
    <source>
        <dbReference type="Proteomes" id="UP000000304"/>
    </source>
</evidence>
<dbReference type="EMBL" id="CM000364">
    <property type="protein sequence ID" value="EDX12908.1"/>
    <property type="molecule type" value="Genomic_DNA"/>
</dbReference>
<reference evidence="2 3" key="1">
    <citation type="journal article" date="2007" name="Nature">
        <title>Evolution of genes and genomes on the Drosophila phylogeny.</title>
        <authorList>
            <consortium name="Drosophila 12 Genomes Consortium"/>
            <person name="Clark A.G."/>
            <person name="Eisen M.B."/>
            <person name="Smith D.R."/>
            <person name="Bergman C.M."/>
            <person name="Oliver B."/>
            <person name="Markow T.A."/>
            <person name="Kaufman T.C."/>
            <person name="Kellis M."/>
            <person name="Gelbart W."/>
            <person name="Iyer V.N."/>
            <person name="Pollard D.A."/>
            <person name="Sackton T.B."/>
            <person name="Larracuente A.M."/>
            <person name="Singh N.D."/>
            <person name="Abad J.P."/>
            <person name="Abt D.N."/>
            <person name="Adryan B."/>
            <person name="Aguade M."/>
            <person name="Akashi H."/>
            <person name="Anderson W.W."/>
            <person name="Aquadro C.F."/>
            <person name="Ardell D.H."/>
            <person name="Arguello R."/>
            <person name="Artieri C.G."/>
            <person name="Barbash D.A."/>
            <person name="Barker D."/>
            <person name="Barsanti P."/>
            <person name="Batterham P."/>
            <person name="Batzoglou S."/>
            <person name="Begun D."/>
            <person name="Bhutkar A."/>
            <person name="Blanco E."/>
            <person name="Bosak S.A."/>
            <person name="Bradley R.K."/>
            <person name="Brand A.D."/>
            <person name="Brent M.R."/>
            <person name="Brooks A.N."/>
            <person name="Brown R.H."/>
            <person name="Butlin R.K."/>
            <person name="Caggese C."/>
            <person name="Calvi B.R."/>
            <person name="Bernardo de Carvalho A."/>
            <person name="Caspi A."/>
            <person name="Castrezana S."/>
            <person name="Celniker S.E."/>
            <person name="Chang J.L."/>
            <person name="Chapple C."/>
            <person name="Chatterji S."/>
            <person name="Chinwalla A."/>
            <person name="Civetta A."/>
            <person name="Clifton S.W."/>
            <person name="Comeron J.M."/>
            <person name="Costello J.C."/>
            <person name="Coyne J.A."/>
            <person name="Daub J."/>
            <person name="David R.G."/>
            <person name="Delcher A.L."/>
            <person name="Delehaunty K."/>
            <person name="Do C.B."/>
            <person name="Ebling H."/>
            <person name="Edwards K."/>
            <person name="Eickbush T."/>
            <person name="Evans J.D."/>
            <person name="Filipski A."/>
            <person name="Findeiss S."/>
            <person name="Freyhult E."/>
            <person name="Fulton L."/>
            <person name="Fulton R."/>
            <person name="Garcia A.C."/>
            <person name="Gardiner A."/>
            <person name="Garfield D.A."/>
            <person name="Garvin B.E."/>
            <person name="Gibson G."/>
            <person name="Gilbert D."/>
            <person name="Gnerre S."/>
            <person name="Godfrey J."/>
            <person name="Good R."/>
            <person name="Gotea V."/>
            <person name="Gravely B."/>
            <person name="Greenberg A.J."/>
            <person name="Griffiths-Jones S."/>
            <person name="Gross S."/>
            <person name="Guigo R."/>
            <person name="Gustafson E.A."/>
            <person name="Haerty W."/>
            <person name="Hahn M.W."/>
            <person name="Halligan D.L."/>
            <person name="Halpern A.L."/>
            <person name="Halter G.M."/>
            <person name="Han M.V."/>
            <person name="Heger A."/>
            <person name="Hillier L."/>
            <person name="Hinrichs A.S."/>
            <person name="Holmes I."/>
            <person name="Hoskins R.A."/>
            <person name="Hubisz M.J."/>
            <person name="Hultmark D."/>
            <person name="Huntley M.A."/>
            <person name="Jaffe D.B."/>
            <person name="Jagadeeshan S."/>
            <person name="Jeck W.R."/>
            <person name="Johnson J."/>
            <person name="Jones C.D."/>
            <person name="Jordan W.C."/>
            <person name="Karpen G.H."/>
            <person name="Kataoka E."/>
            <person name="Keightley P.D."/>
            <person name="Kheradpour P."/>
            <person name="Kirkness E.F."/>
            <person name="Koerich L.B."/>
            <person name="Kristiansen K."/>
            <person name="Kudrna D."/>
            <person name="Kulathinal R.J."/>
            <person name="Kumar S."/>
            <person name="Kwok R."/>
            <person name="Lander E."/>
            <person name="Langley C.H."/>
            <person name="Lapoint R."/>
            <person name="Lazzaro B.P."/>
            <person name="Lee S.J."/>
            <person name="Levesque L."/>
            <person name="Li R."/>
            <person name="Lin C.F."/>
            <person name="Lin M.F."/>
            <person name="Lindblad-Toh K."/>
            <person name="Llopart A."/>
            <person name="Long M."/>
            <person name="Low L."/>
            <person name="Lozovsky E."/>
            <person name="Lu J."/>
            <person name="Luo M."/>
            <person name="Machado C.A."/>
            <person name="Makalowski W."/>
            <person name="Marzo M."/>
            <person name="Matsuda M."/>
            <person name="Matzkin L."/>
            <person name="McAllister B."/>
            <person name="McBride C.S."/>
            <person name="McKernan B."/>
            <person name="McKernan K."/>
            <person name="Mendez-Lago M."/>
            <person name="Minx P."/>
            <person name="Mollenhauer M.U."/>
            <person name="Montooth K."/>
            <person name="Mount S.M."/>
            <person name="Mu X."/>
            <person name="Myers E."/>
            <person name="Negre B."/>
            <person name="Newfeld S."/>
            <person name="Nielsen R."/>
            <person name="Noor M.A."/>
            <person name="O'Grady P."/>
            <person name="Pachter L."/>
            <person name="Papaceit M."/>
            <person name="Parisi M.J."/>
            <person name="Parisi M."/>
            <person name="Parts L."/>
            <person name="Pedersen J.S."/>
            <person name="Pesole G."/>
            <person name="Phillippy A.M."/>
            <person name="Ponting C.P."/>
            <person name="Pop M."/>
            <person name="Porcelli D."/>
            <person name="Powell J.R."/>
            <person name="Prohaska S."/>
            <person name="Pruitt K."/>
            <person name="Puig M."/>
            <person name="Quesneville H."/>
            <person name="Ram K.R."/>
            <person name="Rand D."/>
            <person name="Rasmussen M.D."/>
            <person name="Reed L.K."/>
            <person name="Reenan R."/>
            <person name="Reily A."/>
            <person name="Remington K.A."/>
            <person name="Rieger T.T."/>
            <person name="Ritchie M.G."/>
            <person name="Robin C."/>
            <person name="Rogers Y.H."/>
            <person name="Rohde C."/>
            <person name="Rozas J."/>
            <person name="Rubenfield M.J."/>
            <person name="Ruiz A."/>
            <person name="Russo S."/>
            <person name="Salzberg S.L."/>
            <person name="Sanchez-Gracia A."/>
            <person name="Saranga D.J."/>
            <person name="Sato H."/>
            <person name="Schaeffer S.W."/>
            <person name="Schatz M.C."/>
            <person name="Schlenke T."/>
            <person name="Schwartz R."/>
            <person name="Segarra C."/>
            <person name="Singh R.S."/>
            <person name="Sirot L."/>
            <person name="Sirota M."/>
            <person name="Sisneros N.B."/>
            <person name="Smith C.D."/>
            <person name="Smith T.F."/>
            <person name="Spieth J."/>
            <person name="Stage D.E."/>
            <person name="Stark A."/>
            <person name="Stephan W."/>
            <person name="Strausberg R.L."/>
            <person name="Strempel S."/>
            <person name="Sturgill D."/>
            <person name="Sutton G."/>
            <person name="Sutton G.G."/>
            <person name="Tao W."/>
            <person name="Teichmann S."/>
            <person name="Tobari Y.N."/>
            <person name="Tomimura Y."/>
            <person name="Tsolas J.M."/>
            <person name="Valente V.L."/>
            <person name="Venter E."/>
            <person name="Venter J.C."/>
            <person name="Vicario S."/>
            <person name="Vieira F.G."/>
            <person name="Vilella A.J."/>
            <person name="Villasante A."/>
            <person name="Walenz B."/>
            <person name="Wang J."/>
            <person name="Wasserman M."/>
            <person name="Watts T."/>
            <person name="Wilson D."/>
            <person name="Wilson R.K."/>
            <person name="Wing R.A."/>
            <person name="Wolfner M.F."/>
            <person name="Wong A."/>
            <person name="Wong G.K."/>
            <person name="Wu C.I."/>
            <person name="Wu G."/>
            <person name="Yamamoto D."/>
            <person name="Yang H.P."/>
            <person name="Yang S.P."/>
            <person name="Yorke J.A."/>
            <person name="Yoshida K."/>
            <person name="Zdobnov E."/>
            <person name="Zhang P."/>
            <person name="Zhang Y."/>
            <person name="Zimin A.V."/>
            <person name="Baldwin J."/>
            <person name="Abdouelleil A."/>
            <person name="Abdulkadir J."/>
            <person name="Abebe A."/>
            <person name="Abera B."/>
            <person name="Abreu J."/>
            <person name="Acer S.C."/>
            <person name="Aftuck L."/>
            <person name="Alexander A."/>
            <person name="An P."/>
            <person name="Anderson E."/>
            <person name="Anderson S."/>
            <person name="Arachi H."/>
            <person name="Azer M."/>
            <person name="Bachantsang P."/>
            <person name="Barry A."/>
            <person name="Bayul T."/>
            <person name="Berlin A."/>
            <person name="Bessette D."/>
            <person name="Bloom T."/>
            <person name="Blye J."/>
            <person name="Boguslavskiy L."/>
            <person name="Bonnet C."/>
            <person name="Boukhgalter B."/>
            <person name="Bourzgui I."/>
            <person name="Brown A."/>
            <person name="Cahill P."/>
            <person name="Channer S."/>
            <person name="Cheshatsang Y."/>
            <person name="Chuda L."/>
            <person name="Citroen M."/>
            <person name="Collymore A."/>
            <person name="Cooke P."/>
            <person name="Costello M."/>
            <person name="D'Aco K."/>
            <person name="Daza R."/>
            <person name="De Haan G."/>
            <person name="DeGray S."/>
            <person name="DeMaso C."/>
            <person name="Dhargay N."/>
            <person name="Dooley K."/>
            <person name="Dooley E."/>
            <person name="Doricent M."/>
            <person name="Dorje P."/>
            <person name="Dorjee K."/>
            <person name="Dupes A."/>
            <person name="Elong R."/>
            <person name="Falk J."/>
            <person name="Farina A."/>
            <person name="Faro S."/>
            <person name="Ferguson D."/>
            <person name="Fisher S."/>
            <person name="Foley C.D."/>
            <person name="Franke A."/>
            <person name="Friedrich D."/>
            <person name="Gadbois L."/>
            <person name="Gearin G."/>
            <person name="Gearin C.R."/>
            <person name="Giannoukos G."/>
            <person name="Goode T."/>
            <person name="Graham J."/>
            <person name="Grandbois E."/>
            <person name="Grewal S."/>
            <person name="Gyaltsen K."/>
            <person name="Hafez N."/>
            <person name="Hagos B."/>
            <person name="Hall J."/>
            <person name="Henson C."/>
            <person name="Hollinger A."/>
            <person name="Honan T."/>
            <person name="Huard M.D."/>
            <person name="Hughes L."/>
            <person name="Hurhula B."/>
            <person name="Husby M.E."/>
            <person name="Kamat A."/>
            <person name="Kanga B."/>
            <person name="Kashin S."/>
            <person name="Khazanovich D."/>
            <person name="Kisner P."/>
            <person name="Lance K."/>
            <person name="Lara M."/>
            <person name="Lee W."/>
            <person name="Lennon N."/>
            <person name="Letendre F."/>
            <person name="LeVine R."/>
            <person name="Lipovsky A."/>
            <person name="Liu X."/>
            <person name="Liu J."/>
            <person name="Liu S."/>
            <person name="Lokyitsang T."/>
            <person name="Lokyitsang Y."/>
            <person name="Lubonja R."/>
            <person name="Lui A."/>
            <person name="MacDonald P."/>
            <person name="Magnisalis V."/>
            <person name="Maru K."/>
            <person name="Matthews C."/>
            <person name="McCusker W."/>
            <person name="McDonough S."/>
            <person name="Mehta T."/>
            <person name="Meldrim J."/>
            <person name="Meneus L."/>
            <person name="Mihai O."/>
            <person name="Mihalev A."/>
            <person name="Mihova T."/>
            <person name="Mittelman R."/>
            <person name="Mlenga V."/>
            <person name="Montmayeur A."/>
            <person name="Mulrain L."/>
            <person name="Navidi A."/>
            <person name="Naylor J."/>
            <person name="Negash T."/>
            <person name="Nguyen T."/>
            <person name="Nguyen N."/>
            <person name="Nicol R."/>
            <person name="Norbu C."/>
            <person name="Norbu N."/>
            <person name="Novod N."/>
            <person name="O'Neill B."/>
            <person name="Osman S."/>
            <person name="Markiewicz E."/>
            <person name="Oyono O.L."/>
            <person name="Patti C."/>
            <person name="Phunkhang P."/>
            <person name="Pierre F."/>
            <person name="Priest M."/>
            <person name="Raghuraman S."/>
            <person name="Rege F."/>
            <person name="Reyes R."/>
            <person name="Rise C."/>
            <person name="Rogov P."/>
            <person name="Ross K."/>
            <person name="Ryan E."/>
            <person name="Settipalli S."/>
            <person name="Shea T."/>
            <person name="Sherpa N."/>
            <person name="Shi L."/>
            <person name="Shih D."/>
            <person name="Sparrow T."/>
            <person name="Spaulding J."/>
            <person name="Stalker J."/>
            <person name="Stange-Thomann N."/>
            <person name="Stavropoulos S."/>
            <person name="Stone C."/>
            <person name="Strader C."/>
            <person name="Tesfaye S."/>
            <person name="Thomson T."/>
            <person name="Thoulutsang Y."/>
            <person name="Thoulutsang D."/>
            <person name="Topham K."/>
            <person name="Topping I."/>
            <person name="Tsamla T."/>
            <person name="Vassiliev H."/>
            <person name="Vo A."/>
            <person name="Wangchuk T."/>
            <person name="Wangdi T."/>
            <person name="Weiand M."/>
            <person name="Wilkinson J."/>
            <person name="Wilson A."/>
            <person name="Yadav S."/>
            <person name="Young G."/>
            <person name="Yu Q."/>
            <person name="Zembek L."/>
            <person name="Zhong D."/>
            <person name="Zimmer A."/>
            <person name="Zwirko Z."/>
            <person name="Jaffe D.B."/>
            <person name="Alvarez P."/>
            <person name="Brockman W."/>
            <person name="Butler J."/>
            <person name="Chin C."/>
            <person name="Gnerre S."/>
            <person name="Grabherr M."/>
            <person name="Kleber M."/>
            <person name="Mauceli E."/>
            <person name="MacCallum I."/>
        </authorList>
    </citation>
    <scope>NUCLEOTIDE SEQUENCE [LARGE SCALE GENOMIC DNA]</scope>
    <source>
        <strain evidence="3">white501</strain>
    </source>
</reference>
<name>B4QZ80_DROSI</name>
<dbReference type="AlphaFoldDB" id="B4QZ80"/>
<gene>
    <name evidence="2" type="primary">Dsim\GD18978</name>
    <name evidence="2" type="ORF">Dsim_GD18978</name>
</gene>
<feature type="region of interest" description="Disordered" evidence="1">
    <location>
        <begin position="71"/>
        <end position="92"/>
    </location>
</feature>
<organism evidence="2 3">
    <name type="scientific">Drosophila simulans</name>
    <name type="common">Fruit fly</name>
    <dbReference type="NCBI Taxonomy" id="7240"/>
    <lineage>
        <taxon>Eukaryota</taxon>
        <taxon>Metazoa</taxon>
        <taxon>Ecdysozoa</taxon>
        <taxon>Arthropoda</taxon>
        <taxon>Hexapoda</taxon>
        <taxon>Insecta</taxon>
        <taxon>Pterygota</taxon>
        <taxon>Neoptera</taxon>
        <taxon>Endopterygota</taxon>
        <taxon>Diptera</taxon>
        <taxon>Brachycera</taxon>
        <taxon>Muscomorpha</taxon>
        <taxon>Ephydroidea</taxon>
        <taxon>Drosophilidae</taxon>
        <taxon>Drosophila</taxon>
        <taxon>Sophophora</taxon>
    </lineage>
</organism>
<proteinExistence type="predicted"/>
<accession>B4QZ80</accession>
<dbReference type="Proteomes" id="UP000000304">
    <property type="component" value="Chromosome 3R"/>
</dbReference>